<dbReference type="InterPro" id="IPR036388">
    <property type="entry name" value="WH-like_DNA-bd_sf"/>
</dbReference>
<sequence length="151" mass="17061">MSLRDRDRLILTLLQENARLSLSDIAERIGTSVPTVSDHVRKLEEQGVIREYTALLDPVECGLDVAAFIFVDIDSSANYDSFRRQCRQRKDIQECHAITGTASHLIKVRVKNTSALEQLLSTIQQWRGVTRTQTNVVLSTHKETLSITPVE</sequence>
<dbReference type="PROSITE" id="PS50956">
    <property type="entry name" value="HTH_ASNC_2"/>
    <property type="match status" value="1"/>
</dbReference>
<dbReference type="GO" id="GO:0043200">
    <property type="term" value="P:response to amino acid"/>
    <property type="evidence" value="ECO:0007669"/>
    <property type="project" value="TreeGrafter"/>
</dbReference>
<dbReference type="Gene3D" id="3.30.70.920">
    <property type="match status" value="1"/>
</dbReference>
<dbReference type="AlphaFoldDB" id="A0A1M3KXY6"/>
<dbReference type="SMART" id="SM00344">
    <property type="entry name" value="HTH_ASNC"/>
    <property type="match status" value="1"/>
</dbReference>
<gene>
    <name evidence="5" type="ORF">BGO89_12395</name>
</gene>
<evidence type="ECO:0000256" key="2">
    <source>
        <dbReference type="ARBA" id="ARBA00023125"/>
    </source>
</evidence>
<dbReference type="EMBL" id="MKVH01000024">
    <property type="protein sequence ID" value="OJX57278.1"/>
    <property type="molecule type" value="Genomic_DNA"/>
</dbReference>
<dbReference type="Proteomes" id="UP000184233">
    <property type="component" value="Unassembled WGS sequence"/>
</dbReference>
<keyword evidence="1" id="KW-0805">Transcription regulation</keyword>
<dbReference type="PANTHER" id="PTHR30154">
    <property type="entry name" value="LEUCINE-RESPONSIVE REGULATORY PROTEIN"/>
    <property type="match status" value="1"/>
</dbReference>
<dbReference type="InterPro" id="IPR019887">
    <property type="entry name" value="Tscrpt_reg_AsnC/Lrp_C"/>
</dbReference>
<name>A0A1M3KXY6_9BACT</name>
<dbReference type="Pfam" id="PF01037">
    <property type="entry name" value="AsnC_trans_reg"/>
    <property type="match status" value="1"/>
</dbReference>
<dbReference type="Pfam" id="PF13412">
    <property type="entry name" value="HTH_24"/>
    <property type="match status" value="1"/>
</dbReference>
<feature type="domain" description="HTH asnC-type" evidence="4">
    <location>
        <begin position="1"/>
        <end position="64"/>
    </location>
</feature>
<keyword evidence="3" id="KW-0804">Transcription</keyword>
<dbReference type="Gene3D" id="1.10.10.10">
    <property type="entry name" value="Winged helix-like DNA-binding domain superfamily/Winged helix DNA-binding domain"/>
    <property type="match status" value="1"/>
</dbReference>
<evidence type="ECO:0000256" key="1">
    <source>
        <dbReference type="ARBA" id="ARBA00023015"/>
    </source>
</evidence>
<dbReference type="STRING" id="1895771.BGO89_12395"/>
<dbReference type="InterPro" id="IPR036390">
    <property type="entry name" value="WH_DNA-bd_sf"/>
</dbReference>
<dbReference type="GO" id="GO:0006355">
    <property type="term" value="P:regulation of DNA-templated transcription"/>
    <property type="evidence" value="ECO:0007669"/>
    <property type="project" value="UniProtKB-ARBA"/>
</dbReference>
<dbReference type="CDD" id="cd00090">
    <property type="entry name" value="HTH_ARSR"/>
    <property type="match status" value="1"/>
</dbReference>
<dbReference type="PANTHER" id="PTHR30154:SF53">
    <property type="entry name" value="HTH-TYPE TRANSCRIPTIONAL REGULATOR LRPC"/>
    <property type="match status" value="1"/>
</dbReference>
<organism evidence="5 6">
    <name type="scientific">Candidatus Kapaibacterium thiocyanatum</name>
    <dbReference type="NCBI Taxonomy" id="1895771"/>
    <lineage>
        <taxon>Bacteria</taxon>
        <taxon>Pseudomonadati</taxon>
        <taxon>Candidatus Kapaibacteriota</taxon>
        <taxon>Candidatus Kapaibacteriia</taxon>
        <taxon>Candidatus Kapaibacteriales</taxon>
        <taxon>Candidatus Kapaibacteriaceae</taxon>
        <taxon>Candidatus Kapaibacterium</taxon>
    </lineage>
</organism>
<dbReference type="SUPFAM" id="SSF54909">
    <property type="entry name" value="Dimeric alpha+beta barrel"/>
    <property type="match status" value="1"/>
</dbReference>
<evidence type="ECO:0000259" key="4">
    <source>
        <dbReference type="PROSITE" id="PS50956"/>
    </source>
</evidence>
<accession>A0A1M3KXY6</accession>
<reference evidence="5 6" key="1">
    <citation type="submission" date="2016-09" db="EMBL/GenBank/DDBJ databases">
        <title>Genome-resolved meta-omics ties microbial dynamics to process performance in biotechnology for thiocyanate degradation.</title>
        <authorList>
            <person name="Kantor R.S."/>
            <person name="Huddy R.J."/>
            <person name="Iyer R."/>
            <person name="Thomas B.C."/>
            <person name="Brown C.T."/>
            <person name="Anantharaman K."/>
            <person name="Tringe S."/>
            <person name="Hettich R.L."/>
            <person name="Harrison S.T."/>
            <person name="Banfield J.F."/>
        </authorList>
    </citation>
    <scope>NUCLEOTIDE SEQUENCE [LARGE SCALE GENOMIC DNA]</scope>
    <source>
        <strain evidence="5">59-99</strain>
    </source>
</reference>
<proteinExistence type="predicted"/>
<comment type="caution">
    <text evidence="5">The sequence shown here is derived from an EMBL/GenBank/DDBJ whole genome shotgun (WGS) entry which is preliminary data.</text>
</comment>
<dbReference type="InterPro" id="IPR019888">
    <property type="entry name" value="Tscrpt_reg_AsnC-like"/>
</dbReference>
<evidence type="ECO:0000256" key="3">
    <source>
        <dbReference type="ARBA" id="ARBA00023163"/>
    </source>
</evidence>
<protein>
    <recommendedName>
        <fullName evidence="4">HTH asnC-type domain-containing protein</fullName>
    </recommendedName>
</protein>
<dbReference type="SUPFAM" id="SSF46785">
    <property type="entry name" value="Winged helix' DNA-binding domain"/>
    <property type="match status" value="1"/>
</dbReference>
<dbReference type="GO" id="GO:0043565">
    <property type="term" value="F:sequence-specific DNA binding"/>
    <property type="evidence" value="ECO:0007669"/>
    <property type="project" value="InterPro"/>
</dbReference>
<dbReference type="InterPro" id="IPR000485">
    <property type="entry name" value="AsnC-type_HTH_dom"/>
</dbReference>
<keyword evidence="2" id="KW-0238">DNA-binding</keyword>
<dbReference type="InterPro" id="IPR011008">
    <property type="entry name" value="Dimeric_a/b-barrel"/>
</dbReference>
<dbReference type="InterPro" id="IPR011991">
    <property type="entry name" value="ArsR-like_HTH"/>
</dbReference>
<evidence type="ECO:0000313" key="6">
    <source>
        <dbReference type="Proteomes" id="UP000184233"/>
    </source>
</evidence>
<dbReference type="PRINTS" id="PR00033">
    <property type="entry name" value="HTHASNC"/>
</dbReference>
<evidence type="ECO:0000313" key="5">
    <source>
        <dbReference type="EMBL" id="OJX57278.1"/>
    </source>
</evidence>
<dbReference type="GO" id="GO:0005829">
    <property type="term" value="C:cytosol"/>
    <property type="evidence" value="ECO:0007669"/>
    <property type="project" value="TreeGrafter"/>
</dbReference>